<dbReference type="OrthoDB" id="1470350at2759"/>
<keyword evidence="3 11" id="KW-0349">Heme</keyword>
<dbReference type="GO" id="GO:0016705">
    <property type="term" value="F:oxidoreductase activity, acting on paired donors, with incorporation or reduction of molecular oxygen"/>
    <property type="evidence" value="ECO:0007669"/>
    <property type="project" value="InterPro"/>
</dbReference>
<dbReference type="PROSITE" id="PS00086">
    <property type="entry name" value="CYTOCHROME_P450"/>
    <property type="match status" value="1"/>
</dbReference>
<comment type="cofactor">
    <cofactor evidence="11">
        <name>heme</name>
        <dbReference type="ChEBI" id="CHEBI:30413"/>
    </cofactor>
</comment>
<evidence type="ECO:0000256" key="10">
    <source>
        <dbReference type="ARBA" id="ARBA00023136"/>
    </source>
</evidence>
<evidence type="ECO:0000256" key="2">
    <source>
        <dbReference type="ARBA" id="ARBA00010617"/>
    </source>
</evidence>
<dbReference type="InterPro" id="IPR017972">
    <property type="entry name" value="Cyt_P450_CS"/>
</dbReference>
<dbReference type="SUPFAM" id="SSF48264">
    <property type="entry name" value="Cytochrome P450"/>
    <property type="match status" value="1"/>
</dbReference>
<dbReference type="Gene3D" id="1.10.630.10">
    <property type="entry name" value="Cytochrome P450"/>
    <property type="match status" value="1"/>
</dbReference>
<feature type="binding site" description="axial binding residue" evidence="11">
    <location>
        <position position="459"/>
    </location>
    <ligand>
        <name>heme</name>
        <dbReference type="ChEBI" id="CHEBI:30413"/>
    </ligand>
    <ligandPart>
        <name>Fe</name>
        <dbReference type="ChEBI" id="CHEBI:18248"/>
    </ligandPart>
</feature>
<organism evidence="14 15">
    <name type="scientific">Tetracentron sinense</name>
    <name type="common">Spur-leaf</name>
    <dbReference type="NCBI Taxonomy" id="13715"/>
    <lineage>
        <taxon>Eukaryota</taxon>
        <taxon>Viridiplantae</taxon>
        <taxon>Streptophyta</taxon>
        <taxon>Embryophyta</taxon>
        <taxon>Tracheophyta</taxon>
        <taxon>Spermatophyta</taxon>
        <taxon>Magnoliopsida</taxon>
        <taxon>Trochodendrales</taxon>
        <taxon>Trochodendraceae</taxon>
        <taxon>Tetracentron</taxon>
    </lineage>
</organism>
<dbReference type="OMA" id="SRICAGQ"/>
<name>A0A834YFE5_TETSI</name>
<dbReference type="GO" id="GO:0005506">
    <property type="term" value="F:iron ion binding"/>
    <property type="evidence" value="ECO:0007669"/>
    <property type="project" value="InterPro"/>
</dbReference>
<reference evidence="14 15" key="1">
    <citation type="submission" date="2020-04" db="EMBL/GenBank/DDBJ databases">
        <title>Plant Genome Project.</title>
        <authorList>
            <person name="Zhang R.-G."/>
        </authorList>
    </citation>
    <scope>NUCLEOTIDE SEQUENCE [LARGE SCALE GENOMIC DNA]</scope>
    <source>
        <strain evidence="14">YNK0</strain>
        <tissue evidence="14">Leaf</tissue>
    </source>
</reference>
<dbReference type="GO" id="GO:0016020">
    <property type="term" value="C:membrane"/>
    <property type="evidence" value="ECO:0007669"/>
    <property type="project" value="UniProtKB-SubCell"/>
</dbReference>
<keyword evidence="6 13" id="KW-1133">Transmembrane helix</keyword>
<evidence type="ECO:0000256" key="8">
    <source>
        <dbReference type="ARBA" id="ARBA00023004"/>
    </source>
</evidence>
<evidence type="ECO:0000256" key="12">
    <source>
        <dbReference type="RuleBase" id="RU000461"/>
    </source>
</evidence>
<evidence type="ECO:0000256" key="9">
    <source>
        <dbReference type="ARBA" id="ARBA00023033"/>
    </source>
</evidence>
<dbReference type="EMBL" id="JABCRI010000021">
    <property type="protein sequence ID" value="KAF8380718.1"/>
    <property type="molecule type" value="Genomic_DNA"/>
</dbReference>
<evidence type="ECO:0000256" key="1">
    <source>
        <dbReference type="ARBA" id="ARBA00004370"/>
    </source>
</evidence>
<evidence type="ECO:0000313" key="15">
    <source>
        <dbReference type="Proteomes" id="UP000655225"/>
    </source>
</evidence>
<evidence type="ECO:0000256" key="3">
    <source>
        <dbReference type="ARBA" id="ARBA00022617"/>
    </source>
</evidence>
<evidence type="ECO:0000256" key="11">
    <source>
        <dbReference type="PIRSR" id="PIRSR602401-1"/>
    </source>
</evidence>
<accession>A0A834YFE5</accession>
<dbReference type="InterPro" id="IPR002401">
    <property type="entry name" value="Cyt_P450_E_grp-I"/>
</dbReference>
<feature type="transmembrane region" description="Helical" evidence="13">
    <location>
        <begin position="6"/>
        <end position="28"/>
    </location>
</feature>
<dbReference type="InterPro" id="IPR036396">
    <property type="entry name" value="Cyt_P450_sf"/>
</dbReference>
<evidence type="ECO:0008006" key="16">
    <source>
        <dbReference type="Google" id="ProtNLM"/>
    </source>
</evidence>
<sequence length="511" mass="57637">MEILVVVFSLALLGLCGLFMHLYEILWLKPERLRAKLRRQGFSGPQPCFLLGNVPEMKKMTKSKSNAAAKSPTNEHDYASTIFPFFEQWREKYGRNFMVSFGNVQLLYITDPYVAKEISICTSLDLGKPAYQHKELRALLGQGILTSNGSLWAHQRKTIAPPLFMDKVKGMVNLMNEAASILVKSWDSKIESEGGMADIRVDEDLRTFSSYMVSKTLFGSSSYKGIDMFIRLKALKKALSTPSLLNGVPGLRYLPTKNNRKIWRLEKEVQSMILKIVKERTKDSCEKDLLQMIIEGANSGKIAPLTSEQFIVDNCKNIYLAGFETAAISASWSLMLLASHPEWQCRVRAEVLEVCGGKVPDADMLLKMKTLTMVIQETMRLYPSLPLVTREALQDMKFGDIHIPKGVNVWVSVLSLHKDPEIWGTDADKFNPERFAGGIMSATKLPQLYVPFGVGPRICAGQNFSMVELKMVLTLILSNFSFSLSPKYCHSPRFRFVIEPEHGVNLMVKRL</sequence>
<evidence type="ECO:0000256" key="6">
    <source>
        <dbReference type="ARBA" id="ARBA00022989"/>
    </source>
</evidence>
<dbReference type="PRINTS" id="PR00463">
    <property type="entry name" value="EP450I"/>
</dbReference>
<evidence type="ECO:0000256" key="13">
    <source>
        <dbReference type="SAM" id="Phobius"/>
    </source>
</evidence>
<comment type="similarity">
    <text evidence="2 12">Belongs to the cytochrome P450 family.</text>
</comment>
<dbReference type="InterPro" id="IPR050665">
    <property type="entry name" value="Cytochrome_P450_Monooxygen"/>
</dbReference>
<proteinExistence type="inferred from homology"/>
<keyword evidence="9 12" id="KW-0503">Monooxygenase</keyword>
<comment type="subcellular location">
    <subcellularLocation>
        <location evidence="1">Membrane</location>
    </subcellularLocation>
</comment>
<evidence type="ECO:0000313" key="14">
    <source>
        <dbReference type="EMBL" id="KAF8380718.1"/>
    </source>
</evidence>
<keyword evidence="10 13" id="KW-0472">Membrane</keyword>
<keyword evidence="7 12" id="KW-0560">Oxidoreductase</keyword>
<dbReference type="Proteomes" id="UP000655225">
    <property type="component" value="Unassembled WGS sequence"/>
</dbReference>
<dbReference type="PANTHER" id="PTHR24282:SF196">
    <property type="entry name" value="CYTOCHROME P450 714C2"/>
    <property type="match status" value="1"/>
</dbReference>
<evidence type="ECO:0000256" key="7">
    <source>
        <dbReference type="ARBA" id="ARBA00023002"/>
    </source>
</evidence>
<protein>
    <recommendedName>
        <fullName evidence="16">Cytochrome P450</fullName>
    </recommendedName>
</protein>
<keyword evidence="4 13" id="KW-0812">Transmembrane</keyword>
<dbReference type="Pfam" id="PF00067">
    <property type="entry name" value="p450"/>
    <property type="match status" value="1"/>
</dbReference>
<dbReference type="GO" id="GO:0004497">
    <property type="term" value="F:monooxygenase activity"/>
    <property type="evidence" value="ECO:0007669"/>
    <property type="project" value="UniProtKB-KW"/>
</dbReference>
<keyword evidence="15" id="KW-1185">Reference proteome</keyword>
<keyword evidence="5 11" id="KW-0479">Metal-binding</keyword>
<dbReference type="PRINTS" id="PR00385">
    <property type="entry name" value="P450"/>
</dbReference>
<keyword evidence="8 11" id="KW-0408">Iron</keyword>
<dbReference type="AlphaFoldDB" id="A0A834YFE5"/>
<evidence type="ECO:0000256" key="4">
    <source>
        <dbReference type="ARBA" id="ARBA00022692"/>
    </source>
</evidence>
<evidence type="ECO:0000256" key="5">
    <source>
        <dbReference type="ARBA" id="ARBA00022723"/>
    </source>
</evidence>
<dbReference type="PANTHER" id="PTHR24282">
    <property type="entry name" value="CYTOCHROME P450 FAMILY MEMBER"/>
    <property type="match status" value="1"/>
</dbReference>
<gene>
    <name evidence="14" type="ORF">HHK36_028208</name>
</gene>
<comment type="caution">
    <text evidence="14">The sequence shown here is derived from an EMBL/GenBank/DDBJ whole genome shotgun (WGS) entry which is preliminary data.</text>
</comment>
<dbReference type="GO" id="GO:0020037">
    <property type="term" value="F:heme binding"/>
    <property type="evidence" value="ECO:0007669"/>
    <property type="project" value="InterPro"/>
</dbReference>
<dbReference type="InterPro" id="IPR001128">
    <property type="entry name" value="Cyt_P450"/>
</dbReference>